<dbReference type="EMBL" id="HBHT01002782">
    <property type="protein sequence ID" value="CAD9943393.1"/>
    <property type="molecule type" value="Transcribed_RNA"/>
</dbReference>
<accession>A0A7S2Y236</accession>
<keyword evidence="3" id="KW-0732">Signal</keyword>
<feature type="domain" description="Plastid lipid-associated protein/fibrillin conserved" evidence="4">
    <location>
        <begin position="83"/>
        <end position="295"/>
    </location>
</feature>
<name>A0A7S2Y236_9STRA</name>
<dbReference type="GO" id="GO:0009536">
    <property type="term" value="C:plastid"/>
    <property type="evidence" value="ECO:0007669"/>
    <property type="project" value="UniProtKB-SubCell"/>
</dbReference>
<dbReference type="AlphaFoldDB" id="A0A7S2Y236"/>
<feature type="signal peptide" evidence="3">
    <location>
        <begin position="1"/>
        <end position="21"/>
    </location>
</feature>
<evidence type="ECO:0000259" key="4">
    <source>
        <dbReference type="Pfam" id="PF04755"/>
    </source>
</evidence>
<evidence type="ECO:0000313" key="5">
    <source>
        <dbReference type="EMBL" id="CAD9943393.1"/>
    </source>
</evidence>
<dbReference type="InterPro" id="IPR006843">
    <property type="entry name" value="PAP/fibrillin_dom"/>
</dbReference>
<evidence type="ECO:0000256" key="3">
    <source>
        <dbReference type="SAM" id="SignalP"/>
    </source>
</evidence>
<evidence type="ECO:0000256" key="2">
    <source>
        <dbReference type="ARBA" id="ARBA00022640"/>
    </source>
</evidence>
<comment type="subcellular location">
    <subcellularLocation>
        <location evidence="1">Plastid</location>
    </subcellularLocation>
</comment>
<proteinExistence type="predicted"/>
<organism evidence="5">
    <name type="scientific">Entomoneis paludosa</name>
    <dbReference type="NCBI Taxonomy" id="265537"/>
    <lineage>
        <taxon>Eukaryota</taxon>
        <taxon>Sar</taxon>
        <taxon>Stramenopiles</taxon>
        <taxon>Ochrophyta</taxon>
        <taxon>Bacillariophyta</taxon>
        <taxon>Bacillariophyceae</taxon>
        <taxon>Bacillariophycidae</taxon>
        <taxon>Entomoneidaceae</taxon>
        <taxon>Entomoneis</taxon>
    </lineage>
</organism>
<sequence>MTHAMRAGLALLVLLSTNADAFAPCGRTGTSIGLSSERNVPVGSKLFTYYDESSPSDYDEDDLVSAKGVEVDMDEGDDIIRDELKRELLLLSSVSNRGEFASLDDQNVITDLVAQLEALNPTEDPAMKCEGEWDLALSSTQFFRSSPFFLTIRAAMGASNKAMAENAFDIHDRATTAGRIGRVRQTIVGDTLTSEVDLEVGVFPGLPFRVKGSVITRASFRPVSSETAELQVGATEVKGSNIPILNQYLDNLKLELPVNQIFERIQGSVPTVELKTYYIDEGMRITRDMDDNFFVYTRA</sequence>
<keyword evidence="2" id="KW-0934">Plastid</keyword>
<reference evidence="5" key="1">
    <citation type="submission" date="2021-01" db="EMBL/GenBank/DDBJ databases">
        <authorList>
            <person name="Corre E."/>
            <person name="Pelletier E."/>
            <person name="Niang G."/>
            <person name="Scheremetjew M."/>
            <person name="Finn R."/>
            <person name="Kale V."/>
            <person name="Holt S."/>
            <person name="Cochrane G."/>
            <person name="Meng A."/>
            <person name="Brown T."/>
            <person name="Cohen L."/>
        </authorList>
    </citation>
    <scope>NUCLEOTIDE SEQUENCE</scope>
    <source>
        <strain evidence="5">CCMP125</strain>
    </source>
</reference>
<dbReference type="PANTHER" id="PTHR31906">
    <property type="entry name" value="PLASTID-LIPID-ASSOCIATED PROTEIN 4, CHLOROPLASTIC-RELATED"/>
    <property type="match status" value="1"/>
</dbReference>
<feature type="chain" id="PRO_5031325898" description="Plastid lipid-associated protein/fibrillin conserved domain-containing protein" evidence="3">
    <location>
        <begin position="22"/>
        <end position="299"/>
    </location>
</feature>
<protein>
    <recommendedName>
        <fullName evidence="4">Plastid lipid-associated protein/fibrillin conserved domain-containing protein</fullName>
    </recommendedName>
</protein>
<dbReference type="InterPro" id="IPR039633">
    <property type="entry name" value="PAP"/>
</dbReference>
<evidence type="ECO:0000256" key="1">
    <source>
        <dbReference type="ARBA" id="ARBA00004474"/>
    </source>
</evidence>
<dbReference type="Pfam" id="PF04755">
    <property type="entry name" value="PAP_fibrillin"/>
    <property type="match status" value="1"/>
</dbReference>
<gene>
    <name evidence="5" type="ORF">APAL1065_LOCUS1869</name>
</gene>